<dbReference type="Proteomes" id="UP001628179">
    <property type="component" value="Unassembled WGS sequence"/>
</dbReference>
<comment type="caution">
    <text evidence="1">The sequence shown here is derived from an EMBL/GenBank/DDBJ whole genome shotgun (WGS) entry which is preliminary data.</text>
</comment>
<sequence length="353" mass="39200">MRGSELLPPPLEDELPHLWRKPAYEVLLGCLQKLRVEPRVWNLRISRADILKEQAAAVHDTRDIIALLSAVIKSRLAWLDNDDEREVIWEEASKRMSERCGRTASAMGEITRRWPFEDQGYGAFSLAIREPPLTGDSLGLKTWGSSYALAQILHEFAAGPLAHLFPAGADPAPKEVLELGSGTGLLGLAAACIWKASVVLTDLPVIMPNLTSNASLNREVVEARGGKVETASLTWGGGEEDTDPRFRTLHSYQLIIAADPLYDDDHPALLASAIDEQLSLNPDARVLLMVPQRDETTKCLLRLLREELARQVNSLVCLDESLVAGQDDWGDENDDETRGVDFWWGIFGRDLRH</sequence>
<gene>
    <name evidence="1" type="primary">rrg1</name>
    <name evidence="1" type="ORF">MFIFM68171_00500</name>
</gene>
<evidence type="ECO:0000313" key="1">
    <source>
        <dbReference type="EMBL" id="GAB1310290.1"/>
    </source>
</evidence>
<dbReference type="PANTHER" id="PTHR14614">
    <property type="entry name" value="HEPATOCELLULAR CARCINOMA-ASSOCIATED ANTIGEN"/>
    <property type="match status" value="1"/>
</dbReference>
<name>A0ABQ0FY91_9PEZI</name>
<reference evidence="1 2" key="1">
    <citation type="submission" date="2024-09" db="EMBL/GenBank/DDBJ databases">
        <title>Itraconazole resistance in Madurella fahalii resulting from another homologue of gene encoding cytochrome P450 14-alpha sterol demethylase (CYP51).</title>
        <authorList>
            <person name="Yoshioka I."/>
            <person name="Fahal A.H."/>
            <person name="Kaneko S."/>
            <person name="Yaguchi T."/>
        </authorList>
    </citation>
    <scope>NUCLEOTIDE SEQUENCE [LARGE SCALE GENOMIC DNA]</scope>
    <source>
        <strain evidence="1 2">IFM 68171</strain>
    </source>
</reference>
<accession>A0ABQ0FY91</accession>
<dbReference type="EMBL" id="BAAFSV010000001">
    <property type="protein sequence ID" value="GAB1310290.1"/>
    <property type="molecule type" value="Genomic_DNA"/>
</dbReference>
<protein>
    <submittedName>
        <fullName evidence="1">Protein-lysine N-methyltransferase rrg1</fullName>
    </submittedName>
</protein>
<evidence type="ECO:0000313" key="2">
    <source>
        <dbReference type="Proteomes" id="UP001628179"/>
    </source>
</evidence>
<organism evidence="1 2">
    <name type="scientific">Madurella fahalii</name>
    <dbReference type="NCBI Taxonomy" id="1157608"/>
    <lineage>
        <taxon>Eukaryota</taxon>
        <taxon>Fungi</taxon>
        <taxon>Dikarya</taxon>
        <taxon>Ascomycota</taxon>
        <taxon>Pezizomycotina</taxon>
        <taxon>Sordariomycetes</taxon>
        <taxon>Sordariomycetidae</taxon>
        <taxon>Sordariales</taxon>
        <taxon>Sordariales incertae sedis</taxon>
        <taxon>Madurella</taxon>
    </lineage>
</organism>
<dbReference type="PANTHER" id="PTHR14614:SF156">
    <property type="entry name" value="PROTEIN-LYSINE N-METHYLTRANSFERASE EFM2"/>
    <property type="match status" value="1"/>
</dbReference>
<dbReference type="SUPFAM" id="SSF53335">
    <property type="entry name" value="S-adenosyl-L-methionine-dependent methyltransferases"/>
    <property type="match status" value="1"/>
</dbReference>
<dbReference type="GeneID" id="98171245"/>
<proteinExistence type="predicted"/>
<dbReference type="Pfam" id="PF10294">
    <property type="entry name" value="Methyltransf_16"/>
    <property type="match status" value="1"/>
</dbReference>
<dbReference type="InterPro" id="IPR019410">
    <property type="entry name" value="Methyltransf_16"/>
</dbReference>
<dbReference type="Gene3D" id="3.40.50.150">
    <property type="entry name" value="Vaccinia Virus protein VP39"/>
    <property type="match status" value="1"/>
</dbReference>
<dbReference type="InterPro" id="IPR029063">
    <property type="entry name" value="SAM-dependent_MTases_sf"/>
</dbReference>
<dbReference type="RefSeq" id="XP_070912023.1">
    <property type="nucleotide sequence ID" value="XM_071055922.1"/>
</dbReference>
<keyword evidence="2" id="KW-1185">Reference proteome</keyword>